<proteinExistence type="predicted"/>
<gene>
    <name evidence="1" type="ORF">LCGC14_2212670</name>
</gene>
<evidence type="ECO:0008006" key="2">
    <source>
        <dbReference type="Google" id="ProtNLM"/>
    </source>
</evidence>
<evidence type="ECO:0000313" key="1">
    <source>
        <dbReference type="EMBL" id="KKL59707.1"/>
    </source>
</evidence>
<dbReference type="EMBL" id="LAZR01029396">
    <property type="protein sequence ID" value="KKL59707.1"/>
    <property type="molecule type" value="Genomic_DNA"/>
</dbReference>
<reference evidence="1" key="1">
    <citation type="journal article" date="2015" name="Nature">
        <title>Complex archaea that bridge the gap between prokaryotes and eukaryotes.</title>
        <authorList>
            <person name="Spang A."/>
            <person name="Saw J.H."/>
            <person name="Jorgensen S.L."/>
            <person name="Zaremba-Niedzwiedzka K."/>
            <person name="Martijn J."/>
            <person name="Lind A.E."/>
            <person name="van Eijk R."/>
            <person name="Schleper C."/>
            <person name="Guy L."/>
            <person name="Ettema T.J."/>
        </authorList>
    </citation>
    <scope>NUCLEOTIDE SEQUENCE</scope>
</reference>
<protein>
    <recommendedName>
        <fullName evidence="2">AP2/ERF domain-containing protein</fullName>
    </recommendedName>
</protein>
<comment type="caution">
    <text evidence="1">The sequence shown here is derived from an EMBL/GenBank/DDBJ whole genome shotgun (WGS) entry which is preliminary data.</text>
</comment>
<sequence length="83" mass="9989">MKNYMVKYIRRPRIARAWGKATKTHRLALVFATRDEAQAVYRVWRRKHHRLDSVFMKPADEPLSGVSVEDASRSLFRWQEMKR</sequence>
<dbReference type="AlphaFoldDB" id="A0A0F9G8Z4"/>
<organism evidence="1">
    <name type="scientific">marine sediment metagenome</name>
    <dbReference type="NCBI Taxonomy" id="412755"/>
    <lineage>
        <taxon>unclassified sequences</taxon>
        <taxon>metagenomes</taxon>
        <taxon>ecological metagenomes</taxon>
    </lineage>
</organism>
<name>A0A0F9G8Z4_9ZZZZ</name>
<accession>A0A0F9G8Z4</accession>